<feature type="region of interest" description="Disordered" evidence="1">
    <location>
        <begin position="1"/>
        <end position="32"/>
    </location>
</feature>
<keyword evidence="4" id="KW-1185">Reference proteome</keyword>
<evidence type="ECO:0000313" key="4">
    <source>
        <dbReference type="Proteomes" id="UP000008810"/>
    </source>
</evidence>
<dbReference type="AlphaFoldDB" id="A0A0Q3QTX2"/>
<dbReference type="EMBL" id="CM000881">
    <property type="protein sequence ID" value="KQK04930.1"/>
    <property type="molecule type" value="Genomic_DNA"/>
</dbReference>
<gene>
    <name evidence="2" type="ORF">BRADI_2g16871v3</name>
</gene>
<name>A0A0Q3QTX2_BRADI</name>
<dbReference type="InParanoid" id="A0A0Q3QTX2"/>
<sequence length="61" mass="6438">MLRPPVALGMLPHGAPRPEPLESGGIRRPHDAGLLSASSSVLSSAPIRRPTKVFILQARSS</sequence>
<evidence type="ECO:0000256" key="1">
    <source>
        <dbReference type="SAM" id="MobiDB-lite"/>
    </source>
</evidence>
<accession>A0A0Q3QTX2</accession>
<dbReference type="EnsemblPlants" id="KQK04930">
    <property type="protein sequence ID" value="KQK04930"/>
    <property type="gene ID" value="BRADI_2g16871v3"/>
</dbReference>
<proteinExistence type="predicted"/>
<evidence type="ECO:0000313" key="3">
    <source>
        <dbReference type="EnsemblPlants" id="KQK04930"/>
    </source>
</evidence>
<reference evidence="3" key="3">
    <citation type="submission" date="2018-08" db="UniProtKB">
        <authorList>
            <consortium name="EnsemblPlants"/>
        </authorList>
    </citation>
    <scope>IDENTIFICATION</scope>
    <source>
        <strain evidence="3">cv. Bd21</strain>
    </source>
</reference>
<dbReference type="Gramene" id="KQK04930">
    <property type="protein sequence ID" value="KQK04930"/>
    <property type="gene ID" value="BRADI_2g16871v3"/>
</dbReference>
<reference evidence="2" key="2">
    <citation type="submission" date="2017-06" db="EMBL/GenBank/DDBJ databases">
        <title>WGS assembly of Brachypodium distachyon.</title>
        <authorList>
            <consortium name="The International Brachypodium Initiative"/>
            <person name="Lucas S."/>
            <person name="Harmon-Smith M."/>
            <person name="Lail K."/>
            <person name="Tice H."/>
            <person name="Grimwood J."/>
            <person name="Bruce D."/>
            <person name="Barry K."/>
            <person name="Shu S."/>
            <person name="Lindquist E."/>
            <person name="Wang M."/>
            <person name="Pitluck S."/>
            <person name="Vogel J.P."/>
            <person name="Garvin D.F."/>
            <person name="Mockler T.C."/>
            <person name="Schmutz J."/>
            <person name="Rokhsar D."/>
            <person name="Bevan M.W."/>
        </authorList>
    </citation>
    <scope>NUCLEOTIDE SEQUENCE</scope>
    <source>
        <strain evidence="2">Bd21</strain>
    </source>
</reference>
<protein>
    <submittedName>
        <fullName evidence="2 3">Uncharacterized protein</fullName>
    </submittedName>
</protein>
<organism evidence="2">
    <name type="scientific">Brachypodium distachyon</name>
    <name type="common">Purple false brome</name>
    <name type="synonym">Trachynia distachya</name>
    <dbReference type="NCBI Taxonomy" id="15368"/>
    <lineage>
        <taxon>Eukaryota</taxon>
        <taxon>Viridiplantae</taxon>
        <taxon>Streptophyta</taxon>
        <taxon>Embryophyta</taxon>
        <taxon>Tracheophyta</taxon>
        <taxon>Spermatophyta</taxon>
        <taxon>Magnoliopsida</taxon>
        <taxon>Liliopsida</taxon>
        <taxon>Poales</taxon>
        <taxon>Poaceae</taxon>
        <taxon>BOP clade</taxon>
        <taxon>Pooideae</taxon>
        <taxon>Stipodae</taxon>
        <taxon>Brachypodieae</taxon>
        <taxon>Brachypodium</taxon>
    </lineage>
</organism>
<dbReference type="Proteomes" id="UP000008810">
    <property type="component" value="Chromosome 2"/>
</dbReference>
<evidence type="ECO:0000313" key="2">
    <source>
        <dbReference type="EMBL" id="KQK04930.1"/>
    </source>
</evidence>
<reference evidence="2 3" key="1">
    <citation type="journal article" date="2010" name="Nature">
        <title>Genome sequencing and analysis of the model grass Brachypodium distachyon.</title>
        <authorList>
            <consortium name="International Brachypodium Initiative"/>
        </authorList>
    </citation>
    <scope>NUCLEOTIDE SEQUENCE [LARGE SCALE GENOMIC DNA]</scope>
    <source>
        <strain evidence="2 3">Bd21</strain>
    </source>
</reference>